<dbReference type="SMART" id="SM00248">
    <property type="entry name" value="ANK"/>
    <property type="match status" value="9"/>
</dbReference>
<gene>
    <name evidence="4" type="ORF">BJY01DRAFT_219239</name>
</gene>
<keyword evidence="2 3" id="KW-0040">ANK repeat</keyword>
<protein>
    <submittedName>
        <fullName evidence="4">Ankyrin repeat-containing domain protein</fullName>
    </submittedName>
</protein>
<evidence type="ECO:0000256" key="2">
    <source>
        <dbReference type="ARBA" id="ARBA00023043"/>
    </source>
</evidence>
<accession>A0ABR4JK63</accession>
<feature type="repeat" description="ANK" evidence="3">
    <location>
        <begin position="438"/>
        <end position="471"/>
    </location>
</feature>
<comment type="caution">
    <text evidence="4">The sequence shown here is derived from an EMBL/GenBank/DDBJ whole genome shotgun (WGS) entry which is preliminary data.</text>
</comment>
<organism evidence="4 5">
    <name type="scientific">Aspergillus pseudoustus</name>
    <dbReference type="NCBI Taxonomy" id="1810923"/>
    <lineage>
        <taxon>Eukaryota</taxon>
        <taxon>Fungi</taxon>
        <taxon>Dikarya</taxon>
        <taxon>Ascomycota</taxon>
        <taxon>Pezizomycotina</taxon>
        <taxon>Eurotiomycetes</taxon>
        <taxon>Eurotiomycetidae</taxon>
        <taxon>Eurotiales</taxon>
        <taxon>Aspergillaceae</taxon>
        <taxon>Aspergillus</taxon>
        <taxon>Aspergillus subgen. Nidulantes</taxon>
    </lineage>
</organism>
<dbReference type="Pfam" id="PF23397">
    <property type="entry name" value="DUF7104"/>
    <property type="match status" value="1"/>
</dbReference>
<evidence type="ECO:0000313" key="4">
    <source>
        <dbReference type="EMBL" id="KAL2839502.1"/>
    </source>
</evidence>
<reference evidence="4 5" key="1">
    <citation type="submission" date="2024-07" db="EMBL/GenBank/DDBJ databases">
        <title>Section-level genome sequencing and comparative genomics of Aspergillus sections Usti and Cavernicolus.</title>
        <authorList>
            <consortium name="Lawrence Berkeley National Laboratory"/>
            <person name="Nybo J.L."/>
            <person name="Vesth T.C."/>
            <person name="Theobald S."/>
            <person name="Frisvad J.C."/>
            <person name="Larsen T.O."/>
            <person name="Kjaerboelling I."/>
            <person name="Rothschild-Mancinelli K."/>
            <person name="Lyhne E.K."/>
            <person name="Kogle M.E."/>
            <person name="Barry K."/>
            <person name="Clum A."/>
            <person name="Na H."/>
            <person name="Ledsgaard L."/>
            <person name="Lin J."/>
            <person name="Lipzen A."/>
            <person name="Kuo A."/>
            <person name="Riley R."/>
            <person name="Mondo S."/>
            <person name="Labutti K."/>
            <person name="Haridas S."/>
            <person name="Pangalinan J."/>
            <person name="Salamov A.A."/>
            <person name="Simmons B.A."/>
            <person name="Magnuson J.K."/>
            <person name="Chen J."/>
            <person name="Drula E."/>
            <person name="Henrissat B."/>
            <person name="Wiebenga A."/>
            <person name="Lubbers R.J."/>
            <person name="Gomes A.C."/>
            <person name="Makela M.R."/>
            <person name="Stajich J."/>
            <person name="Grigoriev I.V."/>
            <person name="Mortensen U.H."/>
            <person name="De Vries R.P."/>
            <person name="Baker S.E."/>
            <person name="Andersen M.R."/>
        </authorList>
    </citation>
    <scope>NUCLEOTIDE SEQUENCE [LARGE SCALE GENOMIC DNA]</scope>
    <source>
        <strain evidence="4 5">CBS 123904</strain>
    </source>
</reference>
<evidence type="ECO:0000313" key="5">
    <source>
        <dbReference type="Proteomes" id="UP001610446"/>
    </source>
</evidence>
<keyword evidence="5" id="KW-1185">Reference proteome</keyword>
<dbReference type="Pfam" id="PF12796">
    <property type="entry name" value="Ank_2"/>
    <property type="match status" value="3"/>
</dbReference>
<sequence>MRLLANLPFELLCMIAEDLRDNAHGLSAMVRSCRLFYTAFYADLYRAHAHKALFWAAENGVIETAKAALKYGADIHADCDGKSETYETGVPDIDLDSDGEINSPRLQRLLLENNFTIHDVRQLVSPTPVLVAVKAGHVDMVDLLLSQPGATVNLISPSGTSLLTEAVDKGQPRVVEYLLSRSDVKHTVNLQGHTPLAIAVHKVRNALDEHKWLAPPVEACITLLNVLLAHHKVEYTVCDSDERIYPWGFSILDRASLVDLNWLLWRIAQVGPLHTFSLLLTRSSRHVDHFRLDGRTLLSWVCAPPLRGDMHRKENVCEMIRILRARGADPNSRDDKGRTPLSHAAQADAQEAIEALISGGADVNAADDEGKTPLWHALPLNCERAIGQLRSAGAVIRRDSLPAHEFARMLWAVAEHGYAKVIQMLVAFGADPDSRHRDGRTALGVSAKNGHAPAVRVFLALSGVDVNARDAEGLCPLQHAVSGCHVGVVQLLVADARVDVTSRDEHGVGLLQQTSYEYMSDWTNRDSLADPKVLEHRLSILELLIPHPAVINAGVQALAEDILSHALRCNCLPLLEVIFRRWQGFIQPTKSILATVAAKASADVLENFLAQWNHVPTKTVLLIAGARNENDGKRVMQYLLHRSGNVEIRDEIVEAAFGNARFAADILDILLARRRHIPLTHEILRAAAATGVVDGVQFLLTRADNNPPCLRITSDVLECAAGNPTQGAEVVPFLLAKSRSAQQQEGGGGGEEINVTREAFTAAITNPRDSYTILAHLLRYWNKPDDESTTHHILQTLFERGGTAPAVIDFMVKHFNLNDPRTVEMVIECAAAAASSSSSSCANNGKAVMEYISSMDRVRLALTEKSLLTVMAHFEDRVILLLLTYHSSSPPSGRLLTQAVIEAAAGKERGTEMVRELLNRCKRNAVAVLEVEIGDEQRVYSKRLRKLRPSGRKILDLLRGRGFCRNA</sequence>
<dbReference type="PROSITE" id="PS50297">
    <property type="entry name" value="ANK_REP_REGION"/>
    <property type="match status" value="2"/>
</dbReference>
<dbReference type="InterPro" id="IPR036770">
    <property type="entry name" value="Ankyrin_rpt-contain_sf"/>
</dbReference>
<dbReference type="PROSITE" id="PS50088">
    <property type="entry name" value="ANK_REPEAT"/>
    <property type="match status" value="2"/>
</dbReference>
<dbReference type="EMBL" id="JBFXLU010000132">
    <property type="protein sequence ID" value="KAL2839502.1"/>
    <property type="molecule type" value="Genomic_DNA"/>
</dbReference>
<feature type="repeat" description="ANK" evidence="3">
    <location>
        <begin position="336"/>
        <end position="368"/>
    </location>
</feature>
<keyword evidence="1" id="KW-0677">Repeat</keyword>
<evidence type="ECO:0000256" key="3">
    <source>
        <dbReference type="PROSITE-ProRule" id="PRU00023"/>
    </source>
</evidence>
<dbReference type="Gene3D" id="1.25.40.20">
    <property type="entry name" value="Ankyrin repeat-containing domain"/>
    <property type="match status" value="3"/>
</dbReference>
<dbReference type="Proteomes" id="UP001610446">
    <property type="component" value="Unassembled WGS sequence"/>
</dbReference>
<dbReference type="SUPFAM" id="SSF48403">
    <property type="entry name" value="Ankyrin repeat"/>
    <property type="match status" value="1"/>
</dbReference>
<dbReference type="InterPro" id="IPR055530">
    <property type="entry name" value="DUF7104"/>
</dbReference>
<evidence type="ECO:0000256" key="1">
    <source>
        <dbReference type="ARBA" id="ARBA00022737"/>
    </source>
</evidence>
<proteinExistence type="predicted"/>
<name>A0ABR4JK63_9EURO</name>
<dbReference type="PANTHER" id="PTHR24126">
    <property type="entry name" value="ANKYRIN REPEAT, PH AND SEC7 DOMAIN CONTAINING PROTEIN SECG-RELATED"/>
    <property type="match status" value="1"/>
</dbReference>
<dbReference type="PANTHER" id="PTHR24126:SF14">
    <property type="entry name" value="ANK_REP_REGION DOMAIN-CONTAINING PROTEIN"/>
    <property type="match status" value="1"/>
</dbReference>
<dbReference type="InterPro" id="IPR002110">
    <property type="entry name" value="Ankyrin_rpt"/>
</dbReference>